<keyword evidence="3" id="KW-1185">Reference proteome</keyword>
<evidence type="ECO:0000256" key="1">
    <source>
        <dbReference type="SAM" id="MobiDB-lite"/>
    </source>
</evidence>
<sequence>MSTIALGFRPQAGKSSGIPADLRIPPRPRVVSRPVLPEPAWREAMRWSVIALTASLAAGEVALALWGP</sequence>
<protein>
    <submittedName>
        <fullName evidence="2">Uncharacterized protein</fullName>
    </submittedName>
</protein>
<organism evidence="2 3">
    <name type="scientific">Falsiroseomonas selenitidurans</name>
    <dbReference type="NCBI Taxonomy" id="2716335"/>
    <lineage>
        <taxon>Bacteria</taxon>
        <taxon>Pseudomonadati</taxon>
        <taxon>Pseudomonadota</taxon>
        <taxon>Alphaproteobacteria</taxon>
        <taxon>Acetobacterales</taxon>
        <taxon>Roseomonadaceae</taxon>
        <taxon>Falsiroseomonas</taxon>
    </lineage>
</organism>
<name>A0ABX1E3K5_9PROT</name>
<feature type="region of interest" description="Disordered" evidence="1">
    <location>
        <begin position="1"/>
        <end position="21"/>
    </location>
</feature>
<reference evidence="2 3" key="1">
    <citation type="submission" date="2020-03" db="EMBL/GenBank/DDBJ databases">
        <title>Roseomonas selenitidurans sp. nov. isolated from urban soil.</title>
        <authorList>
            <person name="Liu H."/>
        </authorList>
    </citation>
    <scope>NUCLEOTIDE SEQUENCE [LARGE SCALE GENOMIC DNA]</scope>
    <source>
        <strain evidence="2 3">BU-1</strain>
    </source>
</reference>
<comment type="caution">
    <text evidence="2">The sequence shown here is derived from an EMBL/GenBank/DDBJ whole genome shotgun (WGS) entry which is preliminary data.</text>
</comment>
<dbReference type="Proteomes" id="UP000787635">
    <property type="component" value="Unassembled WGS sequence"/>
</dbReference>
<proteinExistence type="predicted"/>
<evidence type="ECO:0000313" key="2">
    <source>
        <dbReference type="EMBL" id="NKC31749.1"/>
    </source>
</evidence>
<dbReference type="RefSeq" id="WP_168031079.1">
    <property type="nucleotide sequence ID" value="NZ_JAAVNE010000018.1"/>
</dbReference>
<dbReference type="EMBL" id="JAAVNE010000018">
    <property type="protein sequence ID" value="NKC31749.1"/>
    <property type="molecule type" value="Genomic_DNA"/>
</dbReference>
<evidence type="ECO:0000313" key="3">
    <source>
        <dbReference type="Proteomes" id="UP000787635"/>
    </source>
</evidence>
<gene>
    <name evidence="2" type="ORF">HEQ75_12855</name>
</gene>
<accession>A0ABX1E3K5</accession>